<dbReference type="EMBL" id="JAYMYQ010000001">
    <property type="protein sequence ID" value="KAK7363547.1"/>
    <property type="molecule type" value="Genomic_DNA"/>
</dbReference>
<evidence type="ECO:0000313" key="2">
    <source>
        <dbReference type="Proteomes" id="UP001367508"/>
    </source>
</evidence>
<keyword evidence="2" id="KW-1185">Reference proteome</keyword>
<organism evidence="1 2">
    <name type="scientific">Canavalia gladiata</name>
    <name type="common">Sword bean</name>
    <name type="synonym">Dolichos gladiatus</name>
    <dbReference type="NCBI Taxonomy" id="3824"/>
    <lineage>
        <taxon>Eukaryota</taxon>
        <taxon>Viridiplantae</taxon>
        <taxon>Streptophyta</taxon>
        <taxon>Embryophyta</taxon>
        <taxon>Tracheophyta</taxon>
        <taxon>Spermatophyta</taxon>
        <taxon>Magnoliopsida</taxon>
        <taxon>eudicotyledons</taxon>
        <taxon>Gunneridae</taxon>
        <taxon>Pentapetalae</taxon>
        <taxon>rosids</taxon>
        <taxon>fabids</taxon>
        <taxon>Fabales</taxon>
        <taxon>Fabaceae</taxon>
        <taxon>Papilionoideae</taxon>
        <taxon>50 kb inversion clade</taxon>
        <taxon>NPAAA clade</taxon>
        <taxon>indigoferoid/millettioid clade</taxon>
        <taxon>Phaseoleae</taxon>
        <taxon>Canavalia</taxon>
    </lineage>
</organism>
<protein>
    <submittedName>
        <fullName evidence="1">Uncharacterized protein</fullName>
    </submittedName>
</protein>
<sequence length="169" mass="18881">MSLNIAFQAKDKFVYDLDTCFEIFSIRSSASCPKMDKSNSLIYASTNPLNRVVKTLFSSLSSSIHSKRPQLPNSNLTNVTKITSHTHPSNLGISGTSSQDFFSFQYEEKHLQSATTLRLRPNVVLSVLLLFPTTLCSSPGQHEVTFLLPHSHNSLSLLIRFLGVNEKEF</sequence>
<proteinExistence type="predicted"/>
<comment type="caution">
    <text evidence="1">The sequence shown here is derived from an EMBL/GenBank/DDBJ whole genome shotgun (WGS) entry which is preliminary data.</text>
</comment>
<name>A0AAN9N425_CANGL</name>
<accession>A0AAN9N425</accession>
<gene>
    <name evidence="1" type="ORF">VNO77_05693</name>
</gene>
<reference evidence="1 2" key="1">
    <citation type="submission" date="2024-01" db="EMBL/GenBank/DDBJ databases">
        <title>The genomes of 5 underutilized Papilionoideae crops provide insights into root nodulation and disease resistanc.</title>
        <authorList>
            <person name="Jiang F."/>
        </authorList>
    </citation>
    <scope>NUCLEOTIDE SEQUENCE [LARGE SCALE GENOMIC DNA]</scope>
    <source>
        <strain evidence="1">LVBAO_FW01</strain>
        <tissue evidence="1">Leaves</tissue>
    </source>
</reference>
<dbReference type="AlphaFoldDB" id="A0AAN9N425"/>
<evidence type="ECO:0000313" key="1">
    <source>
        <dbReference type="EMBL" id="KAK7363547.1"/>
    </source>
</evidence>
<dbReference type="Proteomes" id="UP001367508">
    <property type="component" value="Unassembled WGS sequence"/>
</dbReference>